<dbReference type="EMBL" id="JAQNDN010000010">
    <property type="protein sequence ID" value="MDC0670133.1"/>
    <property type="molecule type" value="Genomic_DNA"/>
</dbReference>
<name>A0ABT5B9N5_9BACT</name>
<organism evidence="2 3">
    <name type="scientific">Nannocystis radixulma</name>
    <dbReference type="NCBI Taxonomy" id="2995305"/>
    <lineage>
        <taxon>Bacteria</taxon>
        <taxon>Pseudomonadati</taxon>
        <taxon>Myxococcota</taxon>
        <taxon>Polyangia</taxon>
        <taxon>Nannocystales</taxon>
        <taxon>Nannocystaceae</taxon>
        <taxon>Nannocystis</taxon>
    </lineage>
</organism>
<keyword evidence="3" id="KW-1185">Reference proteome</keyword>
<evidence type="ECO:0000313" key="2">
    <source>
        <dbReference type="EMBL" id="MDC0670133.1"/>
    </source>
</evidence>
<evidence type="ECO:0000256" key="1">
    <source>
        <dbReference type="SAM" id="MobiDB-lite"/>
    </source>
</evidence>
<protein>
    <submittedName>
        <fullName evidence="2">Uncharacterized protein</fullName>
    </submittedName>
</protein>
<dbReference type="Proteomes" id="UP001217838">
    <property type="component" value="Unassembled WGS sequence"/>
</dbReference>
<feature type="compositionally biased region" description="Polar residues" evidence="1">
    <location>
        <begin position="19"/>
        <end position="33"/>
    </location>
</feature>
<sequence length="272" mass="27883">MITSATSTTSGDPDPETTADPSTSGEDPSTAGDSNGPLPGDTTTSASGASFIVPPDPPASCDVWAQDCPNGEKCSAAGPPPFSSEIIACSPIVPDPDQLGEECEILVEGHLGPDTCDIGLYCHDVDADTGKGTCIPLCTGSPGAPACDAGLTCLDMALPLCIPECDPLLQNCPAGQACNYMADAFTCWPVMDEPKDLFESCEYVNQCEPGLMCMAVEFVAECDPSDSGCCTVYCDLDDPGPCPGVGQLCRGFFTPADAPPGYENVGICALPD</sequence>
<evidence type="ECO:0000313" key="3">
    <source>
        <dbReference type="Proteomes" id="UP001217838"/>
    </source>
</evidence>
<feature type="region of interest" description="Disordered" evidence="1">
    <location>
        <begin position="1"/>
        <end position="53"/>
    </location>
</feature>
<comment type="caution">
    <text evidence="2">The sequence shown here is derived from an EMBL/GenBank/DDBJ whole genome shotgun (WGS) entry which is preliminary data.</text>
</comment>
<reference evidence="2 3" key="1">
    <citation type="submission" date="2022-11" db="EMBL/GenBank/DDBJ databases">
        <title>Minimal conservation of predation-associated metabolite biosynthetic gene clusters underscores biosynthetic potential of Myxococcota including descriptions for ten novel species: Archangium lansinium sp. nov., Myxococcus landrumus sp. nov., Nannocystis bai.</title>
        <authorList>
            <person name="Ahearne A."/>
            <person name="Stevens C."/>
            <person name="Dowd S."/>
        </authorList>
    </citation>
    <scope>NUCLEOTIDE SEQUENCE [LARGE SCALE GENOMIC DNA]</scope>
    <source>
        <strain evidence="2 3">NCELM</strain>
    </source>
</reference>
<gene>
    <name evidence="2" type="ORF">POL58_20435</name>
</gene>
<dbReference type="RefSeq" id="WP_271999949.1">
    <property type="nucleotide sequence ID" value="NZ_JAQNDN010000010.1"/>
</dbReference>
<accession>A0ABT5B9N5</accession>
<proteinExistence type="predicted"/>
<feature type="compositionally biased region" description="Polar residues" evidence="1">
    <location>
        <begin position="1"/>
        <end position="11"/>
    </location>
</feature>